<accession>A0A6I3T0B8</accession>
<evidence type="ECO:0000259" key="1">
    <source>
        <dbReference type="Pfam" id="PF01869"/>
    </source>
</evidence>
<sequence length="289" mass="29388">MIEYLIGVDGGGTKTVVRLARPDGSLLAEGSGGPSGLLHGIQNAWHSVEEAIASAFAAAGIAPVPRAALAVGLGLAGVHNRQWGDNFVAANPGYAAVALETDAYTTVLGAHAGQPGAIIALGTGSVGEILCADGSRREVGGWGFPAGDEAGGAWIGLRAVNHIQQVVDGRVPANAFADAVIEACGGSRDRIQVWLANASQTQYAQLARLVLQFAPGEKTARAILLEAGRQVALIARALDATGTLPIALCGGLGEPMHPYLPADLLAAIVAPRGDSASGALRLIQQHLKE</sequence>
<dbReference type="AlphaFoldDB" id="A0A6I3T0B8"/>
<evidence type="ECO:0000313" key="2">
    <source>
        <dbReference type="EMBL" id="GGC03823.1"/>
    </source>
</evidence>
<dbReference type="RefSeq" id="WP_155471643.1">
    <property type="nucleotide sequence ID" value="NZ_BMKG01000010.1"/>
</dbReference>
<organism evidence="3 4">
    <name type="scientific">Pseudoduganella buxea</name>
    <dbReference type="NCBI Taxonomy" id="1949069"/>
    <lineage>
        <taxon>Bacteria</taxon>
        <taxon>Pseudomonadati</taxon>
        <taxon>Pseudomonadota</taxon>
        <taxon>Betaproteobacteria</taxon>
        <taxon>Burkholderiales</taxon>
        <taxon>Oxalobacteraceae</taxon>
        <taxon>Telluria group</taxon>
        <taxon>Pseudoduganella</taxon>
    </lineage>
</organism>
<reference evidence="5" key="2">
    <citation type="journal article" date="2019" name="Int. J. Syst. Evol. Microbiol.">
        <title>The Global Catalogue of Microorganisms (GCM) 10K type strain sequencing project: providing services to taxonomists for standard genome sequencing and annotation.</title>
        <authorList>
            <consortium name="The Broad Institute Genomics Platform"/>
            <consortium name="The Broad Institute Genome Sequencing Center for Infectious Disease"/>
            <person name="Wu L."/>
            <person name="Ma J."/>
        </authorList>
    </citation>
    <scope>NUCLEOTIDE SEQUENCE [LARGE SCALE GENOMIC DNA]</scope>
    <source>
        <strain evidence="5">CGMCC 1.15931</strain>
    </source>
</reference>
<reference evidence="2" key="1">
    <citation type="journal article" date="2014" name="Int. J. Syst. Evol. Microbiol.">
        <title>Complete genome of a new Firmicutes species belonging to the dominant human colonic microbiota ('Ruminococcus bicirculans') reveals two chromosomes and a selective capacity to utilize plant glucans.</title>
        <authorList>
            <consortium name="NISC Comparative Sequencing Program"/>
            <person name="Wegmann U."/>
            <person name="Louis P."/>
            <person name="Goesmann A."/>
            <person name="Henrissat B."/>
            <person name="Duncan S.H."/>
            <person name="Flint H.J."/>
        </authorList>
    </citation>
    <scope>NUCLEOTIDE SEQUENCE</scope>
    <source>
        <strain evidence="2">CGMCC 1.15931</strain>
    </source>
</reference>
<evidence type="ECO:0000313" key="5">
    <source>
        <dbReference type="Proteomes" id="UP000622638"/>
    </source>
</evidence>
<dbReference type="Pfam" id="PF01869">
    <property type="entry name" value="BcrAD_BadFG"/>
    <property type="match status" value="1"/>
</dbReference>
<keyword evidence="5" id="KW-1185">Reference proteome</keyword>
<dbReference type="InterPro" id="IPR052519">
    <property type="entry name" value="Euk-type_GlcNAc_Kinase"/>
</dbReference>
<comment type="caution">
    <text evidence="3">The sequence shown here is derived from an EMBL/GenBank/DDBJ whole genome shotgun (WGS) entry which is preliminary data.</text>
</comment>
<protein>
    <submittedName>
        <fullName evidence="3">ATPase</fullName>
    </submittedName>
</protein>
<name>A0A6I3T0B8_9BURK</name>
<dbReference type="Proteomes" id="UP000430634">
    <property type="component" value="Unassembled WGS sequence"/>
</dbReference>
<evidence type="ECO:0000313" key="3">
    <source>
        <dbReference type="EMBL" id="MTV54345.1"/>
    </source>
</evidence>
<dbReference type="Proteomes" id="UP000622638">
    <property type="component" value="Unassembled WGS sequence"/>
</dbReference>
<dbReference type="EMBL" id="WNKZ01000049">
    <property type="protein sequence ID" value="MTV54345.1"/>
    <property type="molecule type" value="Genomic_DNA"/>
</dbReference>
<reference evidence="3 4" key="3">
    <citation type="submission" date="2019-11" db="EMBL/GenBank/DDBJ databases">
        <title>Type strains purchased from KCTC, JCM and DSMZ.</title>
        <authorList>
            <person name="Lu H."/>
        </authorList>
    </citation>
    <scope>NUCLEOTIDE SEQUENCE [LARGE SCALE GENOMIC DNA]</scope>
    <source>
        <strain evidence="3 4">KCTC 52429</strain>
    </source>
</reference>
<dbReference type="InterPro" id="IPR043129">
    <property type="entry name" value="ATPase_NBD"/>
</dbReference>
<dbReference type="Gene3D" id="3.30.420.40">
    <property type="match status" value="2"/>
</dbReference>
<gene>
    <name evidence="2" type="ORF">GCM10011572_27260</name>
    <name evidence="3" type="ORF">GM672_16560</name>
</gene>
<dbReference type="PANTHER" id="PTHR43190">
    <property type="entry name" value="N-ACETYL-D-GLUCOSAMINE KINASE"/>
    <property type="match status" value="1"/>
</dbReference>
<dbReference type="CDD" id="cd24082">
    <property type="entry name" value="ASKHA_NBD_GspK-like"/>
    <property type="match status" value="1"/>
</dbReference>
<dbReference type="InterPro" id="IPR002731">
    <property type="entry name" value="ATPase_BadF"/>
</dbReference>
<feature type="domain" description="ATPase BadF/BadG/BcrA/BcrD type" evidence="1">
    <location>
        <begin position="6"/>
        <end position="240"/>
    </location>
</feature>
<dbReference type="SUPFAM" id="SSF53067">
    <property type="entry name" value="Actin-like ATPase domain"/>
    <property type="match status" value="2"/>
</dbReference>
<dbReference type="EMBL" id="BMKG01000010">
    <property type="protein sequence ID" value="GGC03823.1"/>
    <property type="molecule type" value="Genomic_DNA"/>
</dbReference>
<dbReference type="PANTHER" id="PTHR43190:SF3">
    <property type="entry name" value="N-ACETYL-D-GLUCOSAMINE KINASE"/>
    <property type="match status" value="1"/>
</dbReference>
<reference evidence="2" key="4">
    <citation type="submission" date="2024-05" db="EMBL/GenBank/DDBJ databases">
        <authorList>
            <person name="Sun Q."/>
            <person name="Zhou Y."/>
        </authorList>
    </citation>
    <scope>NUCLEOTIDE SEQUENCE</scope>
    <source>
        <strain evidence="2">CGMCC 1.15931</strain>
    </source>
</reference>
<proteinExistence type="predicted"/>
<dbReference type="OrthoDB" id="9816014at2"/>
<evidence type="ECO:0000313" key="4">
    <source>
        <dbReference type="Proteomes" id="UP000430634"/>
    </source>
</evidence>